<sequence length="73" mass="8299">MPGYAISVAIEHGLKVSGSSNQEKYRCDEWCVARRETLKMWMNGRDCLTERCLPFGTARRRGYPRAPLRAHGG</sequence>
<evidence type="ECO:0000313" key="2">
    <source>
        <dbReference type="Proteomes" id="UP000002429"/>
    </source>
</evidence>
<organism evidence="1 2">
    <name type="scientific">Cupriavidus metallidurans (strain ATCC 43123 / DSM 2839 / NBRC 102507 / CH34)</name>
    <name type="common">Ralstonia metallidurans</name>
    <dbReference type="NCBI Taxonomy" id="266264"/>
    <lineage>
        <taxon>Bacteria</taxon>
        <taxon>Pseudomonadati</taxon>
        <taxon>Pseudomonadota</taxon>
        <taxon>Betaproteobacteria</taxon>
        <taxon>Burkholderiales</taxon>
        <taxon>Burkholderiaceae</taxon>
        <taxon>Cupriavidus</taxon>
    </lineage>
</organism>
<keyword evidence="2" id="KW-1185">Reference proteome</keyword>
<dbReference type="HOGENOM" id="CLU_2702162_0_0_4"/>
<name>D3DY27_CUPMC</name>
<accession>D3DY27</accession>
<reference evidence="2" key="1">
    <citation type="journal article" date="2010" name="PLoS ONE">
        <title>The complete genome sequence of Cupriavidus metallidurans strain CH34, a master survivalist in harsh and anthropogenic environments.</title>
        <authorList>
            <person name="Janssen P.J."/>
            <person name="Van Houdt R."/>
            <person name="Moors H."/>
            <person name="Monsieurs P."/>
            <person name="Morin N."/>
            <person name="Michaux A."/>
            <person name="Benotmane M.A."/>
            <person name="Leys N."/>
            <person name="Vallaeys T."/>
            <person name="Lapidus A."/>
            <person name="Monchy S."/>
            <person name="Medigue C."/>
            <person name="Taghavi S."/>
            <person name="McCorkle S."/>
            <person name="Dunn J."/>
            <person name="van der Lelie D."/>
            <person name="Mergeay M."/>
        </authorList>
    </citation>
    <scope>NUCLEOTIDE SEQUENCE [LARGE SCALE GENOMIC DNA]</scope>
    <source>
        <strain evidence="2">ATCC 43123 / DSM 2839 / NBRC 102507 / CH34</strain>
    </source>
</reference>
<protein>
    <submittedName>
        <fullName evidence="1">Uncharacterized protein</fullName>
    </submittedName>
</protein>
<evidence type="ECO:0000313" key="1">
    <source>
        <dbReference type="EMBL" id="ADC45197.1"/>
    </source>
</evidence>
<dbReference type="AlphaFoldDB" id="D3DY27"/>
<dbReference type="KEGG" id="rme:Rmet_6596"/>
<dbReference type="Proteomes" id="UP000002429">
    <property type="component" value="Chromosome"/>
</dbReference>
<gene>
    <name evidence="1" type="ordered locus">Rmet_6596</name>
</gene>
<dbReference type="EMBL" id="CP000352">
    <property type="protein sequence ID" value="ADC45197.1"/>
    <property type="molecule type" value="Genomic_DNA"/>
</dbReference>
<proteinExistence type="predicted"/>